<dbReference type="PANTHER" id="PTHR30563">
    <property type="entry name" value="DNA RECOMBINATION PROTEIN RMUC"/>
    <property type="match status" value="1"/>
</dbReference>
<evidence type="ECO:0000256" key="4">
    <source>
        <dbReference type="ARBA" id="ARBA00023172"/>
    </source>
</evidence>
<dbReference type="OrthoDB" id="370725at2"/>
<keyword evidence="3" id="KW-0175">Coiled coil</keyword>
<dbReference type="AlphaFoldDB" id="A0A7X3G8C7"/>
<name>A0A7X3G8C7_9STRE</name>
<gene>
    <name evidence="5" type="primary">rmuC</name>
    <name evidence="5" type="ORF">E5983_04950</name>
</gene>
<dbReference type="PANTHER" id="PTHR30563:SF0">
    <property type="entry name" value="DNA RECOMBINATION PROTEIN RMUC"/>
    <property type="match status" value="1"/>
</dbReference>
<sequence length="416" mass="47595">MEIILILLGAANLFLTYQLYQWLRGGREEEKREWENHMDRMSDQLDFRFSELAKDAQLREGKLELQLSDRLVSQQAAIQEEMQVLRAEVRSSLSQSREQTEQGIRRLQESNEARLEAMRQTVEEKLETTLQSRLRASFETVSQQLESVNKGLGEMRTVAQDVGNLNKILSGSKSRGILGEIQLGQILEDILAPHQYEKEFALVPESRNRVEYAIKFPGQAGEAIYLPIDAKFPLESYYRLEAAFEEGDKDAVAVARKDLLRAVRGFARDIHNKYLAPPRTTDFGILFLPTEALYAELVREPQFMDQLRKEEKVVLAGPSTLAALLNSLAVGFKTLHLQKNAEDISLVLSAVKKEFQNFGRVLDKTQEQLRTASGSLEQLIGVRTRAIERSLRQIEVQEELDLNQLLMWTEEIEDED</sequence>
<comment type="function">
    <text evidence="1">Involved in DNA recombination.</text>
</comment>
<dbReference type="Proteomes" id="UP000461595">
    <property type="component" value="Unassembled WGS sequence"/>
</dbReference>
<evidence type="ECO:0000313" key="6">
    <source>
        <dbReference type="Proteomes" id="UP000461595"/>
    </source>
</evidence>
<protein>
    <submittedName>
        <fullName evidence="5">DNA recombination protein RmuC</fullName>
    </submittedName>
</protein>
<reference evidence="5 6" key="1">
    <citation type="submission" date="2019-12" db="EMBL/GenBank/DDBJ databases">
        <title>Microbes associate with the intestines of laboratory mice.</title>
        <authorList>
            <person name="Navarre W."/>
            <person name="Wong E."/>
        </authorList>
    </citation>
    <scope>NUCLEOTIDE SEQUENCE [LARGE SCALE GENOMIC DNA]</scope>
    <source>
        <strain evidence="5 6">NM51_B2-22</strain>
    </source>
</reference>
<dbReference type="SUPFAM" id="SSF58113">
    <property type="entry name" value="Apolipoprotein A-I"/>
    <property type="match status" value="1"/>
</dbReference>
<evidence type="ECO:0000313" key="5">
    <source>
        <dbReference type="EMBL" id="MVX58993.1"/>
    </source>
</evidence>
<keyword evidence="4" id="KW-0233">DNA recombination</keyword>
<evidence type="ECO:0000256" key="2">
    <source>
        <dbReference type="ARBA" id="ARBA00009840"/>
    </source>
</evidence>
<comment type="caution">
    <text evidence="5">The sequence shown here is derived from an EMBL/GenBank/DDBJ whole genome shotgun (WGS) entry which is preliminary data.</text>
</comment>
<evidence type="ECO:0000256" key="1">
    <source>
        <dbReference type="ARBA" id="ARBA00003416"/>
    </source>
</evidence>
<dbReference type="EMBL" id="WSRS01000036">
    <property type="protein sequence ID" value="MVX58993.1"/>
    <property type="molecule type" value="Genomic_DNA"/>
</dbReference>
<dbReference type="InterPro" id="IPR003798">
    <property type="entry name" value="DNA_recombination_RmuC"/>
</dbReference>
<organism evidence="5 6">
    <name type="scientific">Streptococcus danieliae</name>
    <dbReference type="NCBI Taxonomy" id="747656"/>
    <lineage>
        <taxon>Bacteria</taxon>
        <taxon>Bacillati</taxon>
        <taxon>Bacillota</taxon>
        <taxon>Bacilli</taxon>
        <taxon>Lactobacillales</taxon>
        <taxon>Streptococcaceae</taxon>
        <taxon>Streptococcus</taxon>
    </lineage>
</organism>
<comment type="similarity">
    <text evidence="2">Belongs to the RmuC family.</text>
</comment>
<evidence type="ECO:0000256" key="3">
    <source>
        <dbReference type="ARBA" id="ARBA00023054"/>
    </source>
</evidence>
<dbReference type="Pfam" id="PF02646">
    <property type="entry name" value="RmuC"/>
    <property type="match status" value="1"/>
</dbReference>
<proteinExistence type="inferred from homology"/>
<dbReference type="GO" id="GO:0006310">
    <property type="term" value="P:DNA recombination"/>
    <property type="evidence" value="ECO:0007669"/>
    <property type="project" value="UniProtKB-KW"/>
</dbReference>
<dbReference type="RefSeq" id="WP_160332800.1">
    <property type="nucleotide sequence ID" value="NZ_WSRS01000036.1"/>
</dbReference>
<accession>A0A7X3G8C7</accession>